<organism evidence="2 3">
    <name type="scientific">Chitinophaga parva</name>
    <dbReference type="NCBI Taxonomy" id="2169414"/>
    <lineage>
        <taxon>Bacteria</taxon>
        <taxon>Pseudomonadati</taxon>
        <taxon>Bacteroidota</taxon>
        <taxon>Chitinophagia</taxon>
        <taxon>Chitinophagales</taxon>
        <taxon>Chitinophagaceae</taxon>
        <taxon>Chitinophaga</taxon>
    </lineage>
</organism>
<dbReference type="RefSeq" id="WP_108685218.1">
    <property type="nucleotide sequence ID" value="NZ_QCYK01000001.1"/>
</dbReference>
<dbReference type="Proteomes" id="UP000244450">
    <property type="component" value="Unassembled WGS sequence"/>
</dbReference>
<protein>
    <submittedName>
        <fullName evidence="2">Uncharacterized protein</fullName>
    </submittedName>
</protein>
<comment type="caution">
    <text evidence="2">The sequence shown here is derived from an EMBL/GenBank/DDBJ whole genome shotgun (WGS) entry which is preliminary data.</text>
</comment>
<sequence length="474" mass="52949">MDNVSHSYQLQLSKQDANSNNIHHEQHYFQDLPGAMRSLVIYGLEGADHPTLAGGSQNKTIASIYESGNPTPLVELIAEPLTYPDLQKTPAGLYLHTPEGTIYDFEEKLGQDMFRIEGYDGNKKDLRVLAYIHDPKRLTTEDIGLVPLLENISEDIGRTGAFAVSFTQQVRVSYDPVSTYNTEAYHYDNAALAFSALLHHPYLKRGEESNFLDPGGPTSLQLSGPAGTLLMATDLVRHGDEGGHYWPQPGLFLSFPDGYEAFRREAAITAPKRHDPQFEDNALVIADFNNDFTRLRLTPAFLQLQQDIAREIGIFRPAVEPPYRLEHTYLPARILPELADPEFMRIVSSPVHSLQDGLRQLQAMAPEQYDRTHAVKHMTGEYLLHTKLFESGKEVIRLYKSPGTQELPAGLYLQVNPDNLSLQSLAALDLLSNMKQPRHFHFLVTHPGTQPAPSVKHGTTPRHLQSGTGSGRSL</sequence>
<gene>
    <name evidence="2" type="ORF">DCC81_03605</name>
</gene>
<dbReference type="AlphaFoldDB" id="A0A2T7BLQ8"/>
<accession>A0A2T7BLQ8</accession>
<proteinExistence type="predicted"/>
<evidence type="ECO:0000313" key="2">
    <source>
        <dbReference type="EMBL" id="PUZ28579.1"/>
    </source>
</evidence>
<name>A0A2T7BLQ8_9BACT</name>
<evidence type="ECO:0000313" key="3">
    <source>
        <dbReference type="Proteomes" id="UP000244450"/>
    </source>
</evidence>
<dbReference type="EMBL" id="QCYK01000001">
    <property type="protein sequence ID" value="PUZ28579.1"/>
    <property type="molecule type" value="Genomic_DNA"/>
</dbReference>
<feature type="compositionally biased region" description="Polar residues" evidence="1">
    <location>
        <begin position="462"/>
        <end position="474"/>
    </location>
</feature>
<evidence type="ECO:0000256" key="1">
    <source>
        <dbReference type="SAM" id="MobiDB-lite"/>
    </source>
</evidence>
<feature type="region of interest" description="Disordered" evidence="1">
    <location>
        <begin position="447"/>
        <end position="474"/>
    </location>
</feature>
<reference evidence="2 3" key="1">
    <citation type="submission" date="2018-04" db="EMBL/GenBank/DDBJ databases">
        <title>Chitinophaga fuyangensis sp. nov., isolated from soil in a chemical factory.</title>
        <authorList>
            <person name="Chen K."/>
        </authorList>
    </citation>
    <scope>NUCLEOTIDE SEQUENCE [LARGE SCALE GENOMIC DNA]</scope>
    <source>
        <strain evidence="2 3">LY-1</strain>
    </source>
</reference>
<keyword evidence="3" id="KW-1185">Reference proteome</keyword>